<dbReference type="InterPro" id="IPR005055">
    <property type="entry name" value="A10/PebIII"/>
</dbReference>
<dbReference type="PANTHER" id="PTHR11257">
    <property type="entry name" value="CHEMOSENSORY PROTEIN-RELATED"/>
    <property type="match status" value="1"/>
</dbReference>
<accession>A0AAV8ZQY9</accession>
<dbReference type="EMBL" id="JANEYF010000920">
    <property type="protein sequence ID" value="KAJ8966917.1"/>
    <property type="molecule type" value="Genomic_DNA"/>
</dbReference>
<dbReference type="Pfam" id="PF03392">
    <property type="entry name" value="OS-D"/>
    <property type="match status" value="1"/>
</dbReference>
<feature type="region of interest" description="Disordered" evidence="1">
    <location>
        <begin position="94"/>
        <end position="117"/>
    </location>
</feature>
<evidence type="ECO:0000256" key="1">
    <source>
        <dbReference type="SAM" id="MobiDB-lite"/>
    </source>
</evidence>
<protein>
    <submittedName>
        <fullName evidence="2">Uncharacterized protein</fullName>
    </submittedName>
</protein>
<proteinExistence type="predicted"/>
<reference evidence="2" key="1">
    <citation type="journal article" date="2023" name="Insect Mol. Biol.">
        <title>Genome sequencing provides insights into the evolution of gene families encoding plant cell wall-degrading enzymes in longhorned beetles.</title>
        <authorList>
            <person name="Shin N.R."/>
            <person name="Okamura Y."/>
            <person name="Kirsch R."/>
            <person name="Pauchet Y."/>
        </authorList>
    </citation>
    <scope>NUCLEOTIDE SEQUENCE</scope>
    <source>
        <strain evidence="2">RBIC_L_NR</strain>
    </source>
</reference>
<evidence type="ECO:0000313" key="3">
    <source>
        <dbReference type="Proteomes" id="UP001162156"/>
    </source>
</evidence>
<gene>
    <name evidence="2" type="ORF">NQ314_003228</name>
</gene>
<comment type="caution">
    <text evidence="2">The sequence shown here is derived from an EMBL/GenBank/DDBJ whole genome shotgun (WGS) entry which is preliminary data.</text>
</comment>
<evidence type="ECO:0000313" key="2">
    <source>
        <dbReference type="EMBL" id="KAJ8966917.1"/>
    </source>
</evidence>
<dbReference type="AlphaFoldDB" id="A0AAV8ZQY9"/>
<name>A0AAV8ZQY9_9CUCU</name>
<dbReference type="PANTHER" id="PTHR11257:SF9">
    <property type="entry name" value="CHEMOSENSORY PROTEIN 13"/>
    <property type="match status" value="1"/>
</dbReference>
<dbReference type="Proteomes" id="UP001162156">
    <property type="component" value="Unassembled WGS sequence"/>
</dbReference>
<organism evidence="2 3">
    <name type="scientific">Rhamnusium bicolor</name>
    <dbReference type="NCBI Taxonomy" id="1586634"/>
    <lineage>
        <taxon>Eukaryota</taxon>
        <taxon>Metazoa</taxon>
        <taxon>Ecdysozoa</taxon>
        <taxon>Arthropoda</taxon>
        <taxon>Hexapoda</taxon>
        <taxon>Insecta</taxon>
        <taxon>Pterygota</taxon>
        <taxon>Neoptera</taxon>
        <taxon>Endopterygota</taxon>
        <taxon>Coleoptera</taxon>
        <taxon>Polyphaga</taxon>
        <taxon>Cucujiformia</taxon>
        <taxon>Chrysomeloidea</taxon>
        <taxon>Cerambycidae</taxon>
        <taxon>Lepturinae</taxon>
        <taxon>Rhagiini</taxon>
        <taxon>Rhamnusium</taxon>
    </lineage>
</organism>
<keyword evidence="3" id="KW-1185">Reference proteome</keyword>
<sequence length="117" mass="13295">MTSSILPEALKTNCLRCTEKQKTVTLRAIKRLKKEYPKVWVQLQEQWDPDDIFVKKFEASFNTRPIESSPEASVQILNRFGDQTDVEKGVENAISQSIPSTSTSRPTTTITTTKKHP</sequence>
<dbReference type="Gene3D" id="1.10.2080.10">
    <property type="entry name" value="Insect odorant-binding protein A10/Ejaculatory bulb-specific protein 3"/>
    <property type="match status" value="1"/>
</dbReference>
<dbReference type="InterPro" id="IPR036682">
    <property type="entry name" value="OS_D_A10/PebIII_sf"/>
</dbReference>
<dbReference type="SUPFAM" id="SSF100910">
    <property type="entry name" value="Chemosensory protein Csp2"/>
    <property type="match status" value="1"/>
</dbReference>